<dbReference type="Proteomes" id="UP000674270">
    <property type="component" value="Unassembled WGS sequence"/>
</dbReference>
<gene>
    <name evidence="1" type="ORF">J7T18_09470</name>
</gene>
<evidence type="ECO:0000313" key="2">
    <source>
        <dbReference type="Proteomes" id="UP000674270"/>
    </source>
</evidence>
<dbReference type="AlphaFoldDB" id="A0A8I2AG44"/>
<name>A0A8I2AG44_9GAMM</name>
<sequence length="56" mass="6070">MLVEFFDIVFHIYPLAVTLPSLIIGLRSRGCLRVSGADLSSSTKFAIGQSVPLYAV</sequence>
<proteinExistence type="predicted"/>
<reference evidence="1" key="1">
    <citation type="submission" date="2021-03" db="EMBL/GenBank/DDBJ databases">
        <authorList>
            <person name="Stanton E."/>
        </authorList>
    </citation>
    <scope>NUCLEOTIDE SEQUENCE</scope>
    <source>
        <strain evidence="1">2020EL-00113</strain>
    </source>
</reference>
<organism evidence="1 2">
    <name type="scientific">Providencia huaxiensis</name>
    <dbReference type="NCBI Taxonomy" id="2027290"/>
    <lineage>
        <taxon>Bacteria</taxon>
        <taxon>Pseudomonadati</taxon>
        <taxon>Pseudomonadota</taxon>
        <taxon>Gammaproteobacteria</taxon>
        <taxon>Enterobacterales</taxon>
        <taxon>Morganellaceae</taxon>
        <taxon>Providencia</taxon>
    </lineage>
</organism>
<accession>A0A8I2AG44</accession>
<dbReference type="EMBL" id="JAGKLY010000003">
    <property type="protein sequence ID" value="MBQ0268525.1"/>
    <property type="molecule type" value="Genomic_DNA"/>
</dbReference>
<protein>
    <submittedName>
        <fullName evidence="1">Uncharacterized protein</fullName>
    </submittedName>
</protein>
<comment type="caution">
    <text evidence="1">The sequence shown here is derived from an EMBL/GenBank/DDBJ whole genome shotgun (WGS) entry which is preliminary data.</text>
</comment>
<evidence type="ECO:0000313" key="1">
    <source>
        <dbReference type="EMBL" id="MBQ0268525.1"/>
    </source>
</evidence>
<dbReference type="RefSeq" id="WP_210848385.1">
    <property type="nucleotide sequence ID" value="NZ_JAGKLY010000003.1"/>
</dbReference>